<dbReference type="AlphaFoldDB" id="A0A0C9S031"/>
<sequence length="101" mass="11508">LKEESLIAQRVVYDAVSAVGGVAKIDVTNTMMQMVRGANARWKEELQRKRQERLDASDAERKKKRVAALVKELQHKKQKLISDAQLQASRLEEEIISLKHA</sequence>
<evidence type="ECO:0000313" key="2">
    <source>
        <dbReference type="EMBL" id="JAG89919.1"/>
    </source>
</evidence>
<evidence type="ECO:0000256" key="1">
    <source>
        <dbReference type="SAM" id="Coils"/>
    </source>
</evidence>
<organism evidence="2">
    <name type="scientific">Amblyomma americanum</name>
    <name type="common">Lone star tick</name>
    <dbReference type="NCBI Taxonomy" id="6943"/>
    <lineage>
        <taxon>Eukaryota</taxon>
        <taxon>Metazoa</taxon>
        <taxon>Ecdysozoa</taxon>
        <taxon>Arthropoda</taxon>
        <taxon>Chelicerata</taxon>
        <taxon>Arachnida</taxon>
        <taxon>Acari</taxon>
        <taxon>Parasitiformes</taxon>
        <taxon>Ixodida</taxon>
        <taxon>Ixodoidea</taxon>
        <taxon>Ixodidae</taxon>
        <taxon>Amblyomminae</taxon>
        <taxon>Amblyomma</taxon>
    </lineage>
</organism>
<name>A0A0C9S031_AMBAM</name>
<accession>A0A0C9S031</accession>
<feature type="non-terminal residue" evidence="2">
    <location>
        <position position="1"/>
    </location>
</feature>
<dbReference type="EMBL" id="GBZX01002821">
    <property type="protein sequence ID" value="JAG89919.1"/>
    <property type="molecule type" value="mRNA"/>
</dbReference>
<keyword evidence="1" id="KW-0175">Coiled coil</keyword>
<proteinExistence type="evidence at transcript level"/>
<reference evidence="2" key="1">
    <citation type="journal article" date="2015" name="PLoS ONE">
        <title>An Insight into the Sialome of the Lone Star Tick, Amblyomma americanum, with a Glimpse on Its Time Dependent Gene Expression.</title>
        <authorList>
            <person name="Karim S."/>
            <person name="Ribeiro J.M."/>
        </authorList>
    </citation>
    <scope>NUCLEOTIDE SEQUENCE</scope>
    <source>
        <tissue evidence="2">Salivary gland</tissue>
    </source>
</reference>
<feature type="coiled-coil region" evidence="1">
    <location>
        <begin position="32"/>
        <end position="101"/>
    </location>
</feature>
<protein>
    <submittedName>
        <fullName evidence="2">Uncharacterized protein</fullName>
    </submittedName>
</protein>